<keyword evidence="6" id="KW-0732">Signal</keyword>
<dbReference type="OrthoDB" id="8881832at2759"/>
<evidence type="ECO:0000256" key="15">
    <source>
        <dbReference type="ARBA" id="ARBA00031780"/>
    </source>
</evidence>
<evidence type="ECO:0000256" key="9">
    <source>
        <dbReference type="ARBA" id="ARBA00023084"/>
    </source>
</evidence>
<keyword evidence="11 16" id="KW-1015">Disulfide bond</keyword>
<keyword evidence="3" id="KW-1003">Cell membrane</keyword>
<keyword evidence="4 17" id="KW-0812">Transmembrane</keyword>
<sequence>MAASGDNVSAGRGPLAAAAKIHKQTDFSGHFPGNNKLGERVQIPRNLGQLVSMNEESIPNESFVSSSDKVSHEAEDFLSSWPMTTFIPSVFTIVVIISLPLNVLAVIIFLFKFKLKTPALVYMLNLATADVLYVSMLPFSIVYRFSGNNWSLGEEMCRFFIAALYCNMYCSILLMTSVSVDRFLAIVYPMESLLWRTKKRAWLVCIFIWILSIAGTVPLLTSELTQYVDSLGIVTCYDVLDITNVQNFSIYYFTPYITLFFFLPLIITTFCYIRVIQNLSSPKNESPFKRSRSVFLSLIVLCEFVVCFGPTNVIFVIYYLQFYRTVSDSLYSAYILCASVSSISCCLDPIIYYYASPEISKYLYSLLSCTKIHSLAET</sequence>
<evidence type="ECO:0000313" key="20">
    <source>
        <dbReference type="EMBL" id="PIO12186.1"/>
    </source>
</evidence>
<comment type="subcellular location">
    <subcellularLocation>
        <location evidence="1">Cell membrane</location>
        <topology evidence="1">Multi-pass membrane protein</topology>
    </subcellularLocation>
</comment>
<evidence type="ECO:0000256" key="6">
    <source>
        <dbReference type="ARBA" id="ARBA00022729"/>
    </source>
</evidence>
<dbReference type="AlphaFoldDB" id="A0A2G9Q9D2"/>
<feature type="transmembrane region" description="Helical" evidence="18">
    <location>
        <begin position="250"/>
        <end position="273"/>
    </location>
</feature>
<evidence type="ECO:0000256" key="7">
    <source>
        <dbReference type="ARBA" id="ARBA00022989"/>
    </source>
</evidence>
<dbReference type="GO" id="GO:0007200">
    <property type="term" value="P:phospholipase C-activating G protein-coupled receptor signaling pathway"/>
    <property type="evidence" value="ECO:0007669"/>
    <property type="project" value="TreeGrafter"/>
</dbReference>
<evidence type="ECO:0000259" key="19">
    <source>
        <dbReference type="PROSITE" id="PS50262"/>
    </source>
</evidence>
<evidence type="ECO:0000256" key="13">
    <source>
        <dbReference type="ARBA" id="ARBA00023180"/>
    </source>
</evidence>
<dbReference type="PROSITE" id="PS50262">
    <property type="entry name" value="G_PROTEIN_RECEP_F1_2"/>
    <property type="match status" value="1"/>
</dbReference>
<evidence type="ECO:0000256" key="11">
    <source>
        <dbReference type="ARBA" id="ARBA00023157"/>
    </source>
</evidence>
<evidence type="ECO:0000256" key="18">
    <source>
        <dbReference type="SAM" id="Phobius"/>
    </source>
</evidence>
<evidence type="ECO:0000256" key="17">
    <source>
        <dbReference type="RuleBase" id="RU000688"/>
    </source>
</evidence>
<reference evidence="21" key="1">
    <citation type="journal article" date="2017" name="Nat. Commun.">
        <title>The North American bullfrog draft genome provides insight into hormonal regulation of long noncoding RNA.</title>
        <authorList>
            <person name="Hammond S.A."/>
            <person name="Warren R.L."/>
            <person name="Vandervalk B.P."/>
            <person name="Kucuk E."/>
            <person name="Khan H."/>
            <person name="Gibb E.A."/>
            <person name="Pandoh P."/>
            <person name="Kirk H."/>
            <person name="Zhao Y."/>
            <person name="Jones M."/>
            <person name="Mungall A.J."/>
            <person name="Coope R."/>
            <person name="Pleasance S."/>
            <person name="Moore R.A."/>
            <person name="Holt R.A."/>
            <person name="Round J.M."/>
            <person name="Ohora S."/>
            <person name="Walle B.V."/>
            <person name="Veldhoen N."/>
            <person name="Helbing C.C."/>
            <person name="Birol I."/>
        </authorList>
    </citation>
    <scope>NUCLEOTIDE SEQUENCE [LARGE SCALE GENOMIC DNA]</scope>
</reference>
<keyword evidence="12 17" id="KW-0675">Receptor</keyword>
<feature type="transmembrane region" description="Helical" evidence="18">
    <location>
        <begin position="331"/>
        <end position="355"/>
    </location>
</feature>
<keyword evidence="10 18" id="KW-0472">Membrane</keyword>
<evidence type="ECO:0000256" key="10">
    <source>
        <dbReference type="ARBA" id="ARBA00023136"/>
    </source>
</evidence>
<evidence type="ECO:0000313" key="21">
    <source>
        <dbReference type="Proteomes" id="UP000228934"/>
    </source>
</evidence>
<dbReference type="SUPFAM" id="SSF81321">
    <property type="entry name" value="Family A G protein-coupled receptor-like"/>
    <property type="match status" value="1"/>
</dbReference>
<dbReference type="FunFam" id="1.20.1070.10:FF:000040">
    <property type="entry name" value="Coagulation factor 2 (thrombin) receptor"/>
    <property type="match status" value="1"/>
</dbReference>
<dbReference type="InterPro" id="IPR003912">
    <property type="entry name" value="Protea_act_rcpt"/>
</dbReference>
<keyword evidence="13" id="KW-0325">Glycoprotein</keyword>
<evidence type="ECO:0000256" key="1">
    <source>
        <dbReference type="ARBA" id="ARBA00004651"/>
    </source>
</evidence>
<dbReference type="GO" id="GO:0007596">
    <property type="term" value="P:blood coagulation"/>
    <property type="evidence" value="ECO:0007669"/>
    <property type="project" value="UniProtKB-KW"/>
</dbReference>
<evidence type="ECO:0000256" key="14">
    <source>
        <dbReference type="ARBA" id="ARBA00023224"/>
    </source>
</evidence>
<evidence type="ECO:0000256" key="5">
    <source>
        <dbReference type="ARBA" id="ARBA00022696"/>
    </source>
</evidence>
<keyword evidence="9" id="KW-0094">Blood coagulation</keyword>
<dbReference type="GO" id="GO:0015057">
    <property type="term" value="F:thrombin-activated receptor activity"/>
    <property type="evidence" value="ECO:0007669"/>
    <property type="project" value="InterPro"/>
</dbReference>
<evidence type="ECO:0000256" key="16">
    <source>
        <dbReference type="PIRSR" id="PIRSR603912-52"/>
    </source>
</evidence>
<keyword evidence="5" id="KW-0356">Hemostasis</keyword>
<dbReference type="GO" id="GO:0005886">
    <property type="term" value="C:plasma membrane"/>
    <property type="evidence" value="ECO:0007669"/>
    <property type="project" value="UniProtKB-SubCell"/>
</dbReference>
<dbReference type="Gene3D" id="1.20.1070.10">
    <property type="entry name" value="Rhodopsin 7-helix transmembrane proteins"/>
    <property type="match status" value="1"/>
</dbReference>
<dbReference type="EMBL" id="KZ060518">
    <property type="protein sequence ID" value="PIO12186.1"/>
    <property type="molecule type" value="Genomic_DNA"/>
</dbReference>
<dbReference type="InterPro" id="IPR000935">
    <property type="entry name" value="Thrmbn_rcpt"/>
</dbReference>
<feature type="transmembrane region" description="Helical" evidence="18">
    <location>
        <begin position="86"/>
        <end position="111"/>
    </location>
</feature>
<feature type="disulfide bond" evidence="16">
    <location>
        <begin position="157"/>
        <end position="236"/>
    </location>
</feature>
<dbReference type="Pfam" id="PF00001">
    <property type="entry name" value="7tm_1"/>
    <property type="match status" value="1"/>
</dbReference>
<feature type="transmembrane region" description="Helical" evidence="18">
    <location>
        <begin position="201"/>
        <end position="221"/>
    </location>
</feature>
<dbReference type="PRINTS" id="PR00908">
    <property type="entry name" value="THROMBINR"/>
</dbReference>
<keyword evidence="21" id="KW-1185">Reference proteome</keyword>
<accession>A0A2G9Q9D2</accession>
<dbReference type="PRINTS" id="PR01428">
    <property type="entry name" value="PROTEASEAR"/>
</dbReference>
<feature type="domain" description="G-protein coupled receptors family 1 profile" evidence="19">
    <location>
        <begin position="101"/>
        <end position="352"/>
    </location>
</feature>
<evidence type="ECO:0000256" key="12">
    <source>
        <dbReference type="ARBA" id="ARBA00023170"/>
    </source>
</evidence>
<dbReference type="Proteomes" id="UP000228934">
    <property type="component" value="Unassembled WGS sequence"/>
</dbReference>
<organism evidence="20 21">
    <name type="scientific">Aquarana catesbeiana</name>
    <name type="common">American bullfrog</name>
    <name type="synonym">Rana catesbeiana</name>
    <dbReference type="NCBI Taxonomy" id="8400"/>
    <lineage>
        <taxon>Eukaryota</taxon>
        <taxon>Metazoa</taxon>
        <taxon>Chordata</taxon>
        <taxon>Craniata</taxon>
        <taxon>Vertebrata</taxon>
        <taxon>Euteleostomi</taxon>
        <taxon>Amphibia</taxon>
        <taxon>Batrachia</taxon>
        <taxon>Anura</taxon>
        <taxon>Neobatrachia</taxon>
        <taxon>Ranoidea</taxon>
        <taxon>Ranidae</taxon>
        <taxon>Aquarana</taxon>
    </lineage>
</organism>
<dbReference type="PROSITE" id="PS00237">
    <property type="entry name" value="G_PROTEIN_RECEP_F1_1"/>
    <property type="match status" value="1"/>
</dbReference>
<dbReference type="GO" id="GO:0035025">
    <property type="term" value="P:positive regulation of Rho protein signal transduction"/>
    <property type="evidence" value="ECO:0007669"/>
    <property type="project" value="TreeGrafter"/>
</dbReference>
<evidence type="ECO:0000256" key="3">
    <source>
        <dbReference type="ARBA" id="ARBA00022475"/>
    </source>
</evidence>
<dbReference type="GO" id="GO:0030194">
    <property type="term" value="P:positive regulation of blood coagulation"/>
    <property type="evidence" value="ECO:0007669"/>
    <property type="project" value="TreeGrafter"/>
</dbReference>
<feature type="transmembrane region" description="Helical" evidence="18">
    <location>
        <begin position="120"/>
        <end position="139"/>
    </location>
</feature>
<feature type="transmembrane region" description="Helical" evidence="18">
    <location>
        <begin position="294"/>
        <end position="319"/>
    </location>
</feature>
<dbReference type="PANTHER" id="PTHR24232">
    <property type="entry name" value="G-PROTEIN COUPLED RECEPTOR"/>
    <property type="match status" value="1"/>
</dbReference>
<dbReference type="InterPro" id="IPR000276">
    <property type="entry name" value="GPCR_Rhodpsn"/>
</dbReference>
<dbReference type="SMART" id="SM01381">
    <property type="entry name" value="7TM_GPCR_Srsx"/>
    <property type="match status" value="1"/>
</dbReference>
<dbReference type="InterPro" id="IPR017452">
    <property type="entry name" value="GPCR_Rhodpsn_7TM"/>
</dbReference>
<gene>
    <name evidence="20" type="ORF">AB205_0117310</name>
</gene>
<keyword evidence="7 18" id="KW-1133">Transmembrane helix</keyword>
<evidence type="ECO:0000256" key="8">
    <source>
        <dbReference type="ARBA" id="ARBA00023040"/>
    </source>
</evidence>
<evidence type="ECO:0000256" key="2">
    <source>
        <dbReference type="ARBA" id="ARBA00019705"/>
    </source>
</evidence>
<evidence type="ECO:0000256" key="4">
    <source>
        <dbReference type="ARBA" id="ARBA00022692"/>
    </source>
</evidence>
<keyword evidence="8 17" id="KW-0297">G-protein coupled receptor</keyword>
<feature type="transmembrane region" description="Helical" evidence="18">
    <location>
        <begin position="159"/>
        <end position="180"/>
    </location>
</feature>
<proteinExistence type="inferred from homology"/>
<dbReference type="PRINTS" id="PR00237">
    <property type="entry name" value="GPCRRHODOPSN"/>
</dbReference>
<name>A0A2G9Q9D2_AQUCT</name>
<dbReference type="PANTHER" id="PTHR24232:SF20">
    <property type="entry name" value="PROTEINASE-ACTIVATED RECEPTOR 1"/>
    <property type="match status" value="1"/>
</dbReference>
<comment type="similarity">
    <text evidence="17">Belongs to the G-protein coupled receptor 1 family.</text>
</comment>
<keyword evidence="14 17" id="KW-0807">Transducer</keyword>
<protein>
    <recommendedName>
        <fullName evidence="2">Proteinase-activated receptor 1</fullName>
    </recommendedName>
    <alternativeName>
        <fullName evidence="15">Thrombin receptor</fullName>
    </alternativeName>
</protein>